<dbReference type="Gene3D" id="3.40.50.2300">
    <property type="match status" value="1"/>
</dbReference>
<dbReference type="PROSITE" id="PS50109">
    <property type="entry name" value="HIS_KIN"/>
    <property type="match status" value="1"/>
</dbReference>
<dbReference type="Gene3D" id="3.30.565.10">
    <property type="entry name" value="Histidine kinase-like ATPase, C-terminal domain"/>
    <property type="match status" value="1"/>
</dbReference>
<dbReference type="Pfam" id="PF02518">
    <property type="entry name" value="HATPase_c"/>
    <property type="match status" value="1"/>
</dbReference>
<dbReference type="SUPFAM" id="SSF55874">
    <property type="entry name" value="ATPase domain of HSP90 chaperone/DNA topoisomerase II/histidine kinase"/>
    <property type="match status" value="1"/>
</dbReference>
<accession>A0A840ZKT8</accession>
<dbReference type="PROSITE" id="PS50110">
    <property type="entry name" value="RESPONSE_REGULATORY"/>
    <property type="match status" value="1"/>
</dbReference>
<evidence type="ECO:0000256" key="5">
    <source>
        <dbReference type="ARBA" id="ARBA00022741"/>
    </source>
</evidence>
<feature type="modified residue" description="4-aspartylphosphate" evidence="8">
    <location>
        <position position="60"/>
    </location>
</feature>
<dbReference type="RefSeq" id="WP_183571399.1">
    <property type="nucleotide sequence ID" value="NZ_JACHOP010000016.1"/>
</dbReference>
<evidence type="ECO:0000256" key="3">
    <source>
        <dbReference type="ARBA" id="ARBA00022553"/>
    </source>
</evidence>
<evidence type="ECO:0000256" key="4">
    <source>
        <dbReference type="ARBA" id="ARBA00022679"/>
    </source>
</evidence>
<keyword evidence="13" id="KW-1185">Reference proteome</keyword>
<evidence type="ECO:0000256" key="8">
    <source>
        <dbReference type="PROSITE-ProRule" id="PRU00169"/>
    </source>
</evidence>
<dbReference type="InterPro" id="IPR036890">
    <property type="entry name" value="HATPase_C_sf"/>
</dbReference>
<keyword evidence="4" id="KW-0808">Transferase</keyword>
<gene>
    <name evidence="12" type="ORF">HNR00_003445</name>
</gene>
<dbReference type="PANTHER" id="PTHR41523:SF8">
    <property type="entry name" value="ETHYLENE RESPONSE SENSOR PROTEIN"/>
    <property type="match status" value="1"/>
</dbReference>
<dbReference type="InterPro" id="IPR003594">
    <property type="entry name" value="HATPase_dom"/>
</dbReference>
<keyword evidence="5" id="KW-0547">Nucleotide-binding</keyword>
<dbReference type="InterPro" id="IPR001789">
    <property type="entry name" value="Sig_transdc_resp-reg_receiver"/>
</dbReference>
<evidence type="ECO:0000256" key="6">
    <source>
        <dbReference type="ARBA" id="ARBA00022777"/>
    </source>
</evidence>
<reference evidence="12 13" key="1">
    <citation type="submission" date="2020-08" db="EMBL/GenBank/DDBJ databases">
        <title>Genomic Encyclopedia of Type Strains, Phase IV (KMG-IV): sequencing the most valuable type-strain genomes for metagenomic binning, comparative biology and taxonomic classification.</title>
        <authorList>
            <person name="Goeker M."/>
        </authorList>
    </citation>
    <scope>NUCLEOTIDE SEQUENCE [LARGE SCALE GENOMIC DNA]</scope>
    <source>
        <strain evidence="12 13">DSM 2163</strain>
    </source>
</reference>
<evidence type="ECO:0000256" key="2">
    <source>
        <dbReference type="ARBA" id="ARBA00012438"/>
    </source>
</evidence>
<dbReference type="GO" id="GO:0000160">
    <property type="term" value="P:phosphorelay signal transduction system"/>
    <property type="evidence" value="ECO:0007669"/>
    <property type="project" value="InterPro"/>
</dbReference>
<comment type="catalytic activity">
    <reaction evidence="1">
        <text>ATP + protein L-histidine = ADP + protein N-phospho-L-histidine.</text>
        <dbReference type="EC" id="2.7.13.3"/>
    </reaction>
</comment>
<evidence type="ECO:0000313" key="13">
    <source>
        <dbReference type="Proteomes" id="UP000583454"/>
    </source>
</evidence>
<dbReference type="CDD" id="cd00156">
    <property type="entry name" value="REC"/>
    <property type="match status" value="1"/>
</dbReference>
<dbReference type="SMART" id="SM00387">
    <property type="entry name" value="HATPase_c"/>
    <property type="match status" value="1"/>
</dbReference>
<evidence type="ECO:0000259" key="10">
    <source>
        <dbReference type="PROSITE" id="PS50109"/>
    </source>
</evidence>
<dbReference type="EMBL" id="JACHOP010000016">
    <property type="protein sequence ID" value="MBB5758722.1"/>
    <property type="molecule type" value="Genomic_DNA"/>
</dbReference>
<dbReference type="GO" id="GO:0004673">
    <property type="term" value="F:protein histidine kinase activity"/>
    <property type="evidence" value="ECO:0007669"/>
    <property type="project" value="UniProtKB-EC"/>
</dbReference>
<dbReference type="Pfam" id="PF07568">
    <property type="entry name" value="HisKA_2"/>
    <property type="match status" value="1"/>
</dbReference>
<feature type="coiled-coil region" evidence="9">
    <location>
        <begin position="130"/>
        <end position="157"/>
    </location>
</feature>
<proteinExistence type="predicted"/>
<keyword evidence="7" id="KW-0067">ATP-binding</keyword>
<keyword evidence="9" id="KW-0175">Coiled coil</keyword>
<sequence>MTGTPAPPQGRILYIDDDPGLGRLVQRALQTRGYAVEVVLDGEAGLTRLRAGGIDLVALDHHMPGQTGLDLLPAIRALPDAPPVVYVTGSEDSRVAVAALKAGAVDYVWKDVQGQFRELLGEAIGTALRAEAMRRDKERAEAAVREARDRAEMLLREVNHRVANSLTLVAALARMQTSAVKDPAAKEALEEMQARISAIAGIHRRLYTSQDVEAVELDAYLTGLVEELQLAMKASGRDHAIRLKAEPIRLATDKAVSLGVVVTELVTNAYKYAYPADAAGEIRVTVERQDPDTLFLAVEDDGIGWTGEGEAKGTGLGSRIIRAMAANLRSALTYAPGRPGTRAVLSFQA</sequence>
<keyword evidence="3 8" id="KW-0597">Phosphoprotein</keyword>
<comment type="caution">
    <text evidence="12">The sequence shown here is derived from an EMBL/GenBank/DDBJ whole genome shotgun (WGS) entry which is preliminary data.</text>
</comment>
<dbReference type="AlphaFoldDB" id="A0A840ZKT8"/>
<evidence type="ECO:0000256" key="7">
    <source>
        <dbReference type="ARBA" id="ARBA00022840"/>
    </source>
</evidence>
<dbReference type="SUPFAM" id="SSF52172">
    <property type="entry name" value="CheY-like"/>
    <property type="match status" value="1"/>
</dbReference>
<evidence type="ECO:0000256" key="9">
    <source>
        <dbReference type="SAM" id="Coils"/>
    </source>
</evidence>
<dbReference type="InterPro" id="IPR005467">
    <property type="entry name" value="His_kinase_dom"/>
</dbReference>
<protein>
    <recommendedName>
        <fullName evidence="2">histidine kinase</fullName>
        <ecNumber evidence="2">2.7.13.3</ecNumber>
    </recommendedName>
</protein>
<evidence type="ECO:0000313" key="12">
    <source>
        <dbReference type="EMBL" id="MBB5758722.1"/>
    </source>
</evidence>
<feature type="domain" description="Response regulatory" evidence="11">
    <location>
        <begin position="11"/>
        <end position="125"/>
    </location>
</feature>
<dbReference type="PANTHER" id="PTHR41523">
    <property type="entry name" value="TWO-COMPONENT SYSTEM SENSOR PROTEIN"/>
    <property type="match status" value="1"/>
</dbReference>
<dbReference type="Pfam" id="PF00072">
    <property type="entry name" value="Response_reg"/>
    <property type="match status" value="1"/>
</dbReference>
<evidence type="ECO:0000256" key="1">
    <source>
        <dbReference type="ARBA" id="ARBA00000085"/>
    </source>
</evidence>
<keyword evidence="6 12" id="KW-0418">Kinase</keyword>
<dbReference type="GO" id="GO:0005524">
    <property type="term" value="F:ATP binding"/>
    <property type="evidence" value="ECO:0007669"/>
    <property type="project" value="UniProtKB-KW"/>
</dbReference>
<dbReference type="SMART" id="SM00448">
    <property type="entry name" value="REC"/>
    <property type="match status" value="1"/>
</dbReference>
<evidence type="ECO:0000259" key="11">
    <source>
        <dbReference type="PROSITE" id="PS50110"/>
    </source>
</evidence>
<organism evidence="12 13">
    <name type="scientific">Methylorubrum rhodinum</name>
    <dbReference type="NCBI Taxonomy" id="29428"/>
    <lineage>
        <taxon>Bacteria</taxon>
        <taxon>Pseudomonadati</taxon>
        <taxon>Pseudomonadota</taxon>
        <taxon>Alphaproteobacteria</taxon>
        <taxon>Hyphomicrobiales</taxon>
        <taxon>Methylobacteriaceae</taxon>
        <taxon>Methylorubrum</taxon>
    </lineage>
</organism>
<name>A0A840ZKT8_9HYPH</name>
<feature type="domain" description="Histidine kinase" evidence="10">
    <location>
        <begin position="157"/>
        <end position="349"/>
    </location>
</feature>
<dbReference type="InterPro" id="IPR011006">
    <property type="entry name" value="CheY-like_superfamily"/>
</dbReference>
<dbReference type="InterPro" id="IPR011495">
    <property type="entry name" value="Sig_transdc_His_kin_sub2_dim/P"/>
</dbReference>
<dbReference type="Gene3D" id="3.30.450.20">
    <property type="entry name" value="PAS domain"/>
    <property type="match status" value="1"/>
</dbReference>
<dbReference type="EC" id="2.7.13.3" evidence="2"/>
<dbReference type="Proteomes" id="UP000583454">
    <property type="component" value="Unassembled WGS sequence"/>
</dbReference>